<dbReference type="CDD" id="cd02947">
    <property type="entry name" value="TRX_family"/>
    <property type="match status" value="1"/>
</dbReference>
<comment type="function">
    <text evidence="1">Participates in various redox reactions through the reversible oxidation of its active center dithiol to a disulfide and catalyzes dithiol-disulfide exchange reactions.</text>
</comment>
<dbReference type="PRINTS" id="PR00421">
    <property type="entry name" value="THIOREDOXIN"/>
</dbReference>
<dbReference type="InterPro" id="IPR017937">
    <property type="entry name" value="Thioredoxin_CS"/>
</dbReference>
<evidence type="ECO:0000313" key="10">
    <source>
        <dbReference type="EMBL" id="MBF6355709.1"/>
    </source>
</evidence>
<dbReference type="RefSeq" id="WP_195002624.1">
    <property type="nucleotide sequence ID" value="NZ_JADLQN010000002.1"/>
</dbReference>
<proteinExistence type="inferred from homology"/>
<dbReference type="PANTHER" id="PTHR45663:SF11">
    <property type="entry name" value="GEO12009P1"/>
    <property type="match status" value="1"/>
</dbReference>
<organism evidence="10 11">
    <name type="scientific">Nocardia higoensis</name>
    <dbReference type="NCBI Taxonomy" id="228599"/>
    <lineage>
        <taxon>Bacteria</taxon>
        <taxon>Bacillati</taxon>
        <taxon>Actinomycetota</taxon>
        <taxon>Actinomycetes</taxon>
        <taxon>Mycobacteriales</taxon>
        <taxon>Nocardiaceae</taxon>
        <taxon>Nocardia</taxon>
    </lineage>
</organism>
<evidence type="ECO:0000313" key="11">
    <source>
        <dbReference type="Proteomes" id="UP000707731"/>
    </source>
</evidence>
<dbReference type="PANTHER" id="PTHR45663">
    <property type="entry name" value="GEO12009P1"/>
    <property type="match status" value="1"/>
</dbReference>
<gene>
    <name evidence="10" type="primary">trxA</name>
    <name evidence="10" type="ORF">IU449_14330</name>
</gene>
<evidence type="ECO:0000256" key="4">
    <source>
        <dbReference type="ARBA" id="ARBA00022982"/>
    </source>
</evidence>
<accession>A0ABS0DFL2</accession>
<feature type="domain" description="Thioredoxin" evidence="9">
    <location>
        <begin position="1"/>
        <end position="106"/>
    </location>
</feature>
<dbReference type="Gene3D" id="3.40.30.10">
    <property type="entry name" value="Glutaredoxin"/>
    <property type="match status" value="1"/>
</dbReference>
<reference evidence="10 11" key="1">
    <citation type="submission" date="2020-10" db="EMBL/GenBank/DDBJ databases">
        <title>Identification of Nocardia species via Next-generation sequencing and recognition of intraspecies genetic diversity.</title>
        <authorList>
            <person name="Li P."/>
            <person name="Li P."/>
            <person name="Lu B."/>
        </authorList>
    </citation>
    <scope>NUCLEOTIDE SEQUENCE [LARGE SCALE GENOMIC DNA]</scope>
    <source>
        <strain evidence="10 11">BJ06-0143</strain>
    </source>
</reference>
<dbReference type="NCBIfam" id="TIGR01068">
    <property type="entry name" value="thioredoxin"/>
    <property type="match status" value="1"/>
</dbReference>
<dbReference type="InterPro" id="IPR013766">
    <property type="entry name" value="Thioredoxin_domain"/>
</dbReference>
<evidence type="ECO:0000256" key="6">
    <source>
        <dbReference type="ARBA" id="ARBA00023284"/>
    </source>
</evidence>
<comment type="similarity">
    <text evidence="2 8">Belongs to the thioredoxin family.</text>
</comment>
<keyword evidence="6" id="KW-0676">Redox-active center</keyword>
<dbReference type="InterPro" id="IPR036249">
    <property type="entry name" value="Thioredoxin-like_sf"/>
</dbReference>
<evidence type="ECO:0000256" key="7">
    <source>
        <dbReference type="NCBIfam" id="TIGR01068"/>
    </source>
</evidence>
<dbReference type="Proteomes" id="UP000707731">
    <property type="component" value="Unassembled WGS sequence"/>
</dbReference>
<dbReference type="Pfam" id="PF00085">
    <property type="entry name" value="Thioredoxin"/>
    <property type="match status" value="1"/>
</dbReference>
<comment type="caution">
    <text evidence="10">The sequence shown here is derived from an EMBL/GenBank/DDBJ whole genome shotgun (WGS) entry which is preliminary data.</text>
</comment>
<dbReference type="PIRSF" id="PIRSF000077">
    <property type="entry name" value="Thioredoxin"/>
    <property type="match status" value="1"/>
</dbReference>
<dbReference type="EMBL" id="JADLQN010000002">
    <property type="protein sequence ID" value="MBF6355709.1"/>
    <property type="molecule type" value="Genomic_DNA"/>
</dbReference>
<evidence type="ECO:0000256" key="5">
    <source>
        <dbReference type="ARBA" id="ARBA00023157"/>
    </source>
</evidence>
<protein>
    <recommendedName>
        <fullName evidence="7 8">Thioredoxin</fullName>
    </recommendedName>
</protein>
<evidence type="ECO:0000259" key="9">
    <source>
        <dbReference type="PROSITE" id="PS51352"/>
    </source>
</evidence>
<sequence length="106" mass="11627">MLTITVTDASFDEVVLRSPEPVLVDFWAPWCGPCKMLASILEEVAAENTGRLTVAAVDIESNPTLRQQFRIMSTPTMILFSQGKPVMQIAGARPKTALLGELAQFF</sequence>
<keyword evidence="3" id="KW-0813">Transport</keyword>
<evidence type="ECO:0000256" key="8">
    <source>
        <dbReference type="PIRNR" id="PIRNR000077"/>
    </source>
</evidence>
<evidence type="ECO:0000256" key="3">
    <source>
        <dbReference type="ARBA" id="ARBA00022448"/>
    </source>
</evidence>
<name>A0ABS0DFL2_9NOCA</name>
<evidence type="ECO:0000256" key="1">
    <source>
        <dbReference type="ARBA" id="ARBA00003318"/>
    </source>
</evidence>
<evidence type="ECO:0000256" key="2">
    <source>
        <dbReference type="ARBA" id="ARBA00008987"/>
    </source>
</evidence>
<keyword evidence="5" id="KW-1015">Disulfide bond</keyword>
<dbReference type="SUPFAM" id="SSF52833">
    <property type="entry name" value="Thioredoxin-like"/>
    <property type="match status" value="1"/>
</dbReference>
<dbReference type="PROSITE" id="PS51352">
    <property type="entry name" value="THIOREDOXIN_2"/>
    <property type="match status" value="1"/>
</dbReference>
<keyword evidence="11" id="KW-1185">Reference proteome</keyword>
<dbReference type="InterPro" id="IPR005746">
    <property type="entry name" value="Thioredoxin"/>
</dbReference>
<keyword evidence="4" id="KW-0249">Electron transport</keyword>
<dbReference type="PROSITE" id="PS00194">
    <property type="entry name" value="THIOREDOXIN_1"/>
    <property type="match status" value="1"/>
</dbReference>